<sequence length="524" mass="59578">MQQTFLVFSERNIDSIIMPRSPLEGTTKATKLLLVLLCWTVLCSAMPDPNYREHLIKMEQSQQTGGRVLLSKAEQQLGVLLHKLKQQEMESSEFPPAMHFFKAKPLIRNSTLFSLLQKMPKGGALHVHDFALVDVDWLVKNVTYRQHCYVCFTDDQSVRFIFASCQPKPVPHCSEWMLLETMRAKIDNCTDLDNSFIRNLTLYTDNPEAAYPNQDVVWKRFEETFLAAWGLVTYAPVFKDYFFEGLKQFNADNVMYLELRALLPQTYELDGTLNDRVWTLKTYQEVVKQFVAEHPDFFGARVIFTAHRGLNASELKEVIKEAVQLQREFPEIMAGFDLVGREDTGRPLWYYREALSLPAELGVSMPYFFHAGETDVQGTDVDQNMLDALLLNTSRIGHGFALVHHPTTKALSRKMGVAVEVCPISNQVLKLVTDMRNHPAAVLMSEGHPIVISSDDPALFGASGLSYDFYEAFVGIAGLKSDTGTLKELAVNSIRYSSLSPKLKEEALVKWQKKWDKFVVENLP</sequence>
<evidence type="ECO:0000256" key="1">
    <source>
        <dbReference type="ARBA" id="ARBA00001947"/>
    </source>
</evidence>
<dbReference type="RefSeq" id="XP_031420013.1">
    <property type="nucleotide sequence ID" value="XM_031564153.2"/>
</dbReference>
<protein>
    <recommendedName>
        <fullName evidence="4">adenosine deaminase</fullName>
        <ecNumber evidence="4">3.5.4.4</ecNumber>
    </recommendedName>
</protein>
<evidence type="ECO:0000256" key="3">
    <source>
        <dbReference type="ARBA" id="ARBA00006083"/>
    </source>
</evidence>
<dbReference type="EC" id="3.5.4.4" evidence="4"/>
<dbReference type="Gene3D" id="3.20.20.140">
    <property type="entry name" value="Metal-dependent hydrolases"/>
    <property type="match status" value="1"/>
</dbReference>
<evidence type="ECO:0000256" key="2">
    <source>
        <dbReference type="ARBA" id="ARBA00004613"/>
    </source>
</evidence>
<dbReference type="PANTHER" id="PTHR11409:SF45">
    <property type="entry name" value="ADENOSINE DEAMINASE 2-A"/>
    <property type="match status" value="1"/>
</dbReference>
<dbReference type="PANTHER" id="PTHR11409">
    <property type="entry name" value="ADENOSINE DEAMINASE"/>
    <property type="match status" value="1"/>
</dbReference>
<dbReference type="GeneID" id="105895676"/>
<evidence type="ECO:0000259" key="12">
    <source>
        <dbReference type="Pfam" id="PF08451"/>
    </source>
</evidence>
<evidence type="ECO:0000256" key="7">
    <source>
        <dbReference type="ARBA" id="ARBA00022729"/>
    </source>
</evidence>
<proteinExistence type="inferred from homology"/>
<reference evidence="14" key="1">
    <citation type="submission" date="2025-08" db="UniProtKB">
        <authorList>
            <consortium name="RefSeq"/>
        </authorList>
    </citation>
    <scope>IDENTIFICATION</scope>
</reference>
<evidence type="ECO:0000256" key="9">
    <source>
        <dbReference type="ARBA" id="ARBA00047764"/>
    </source>
</evidence>
<comment type="similarity">
    <text evidence="3">Belongs to the metallo-dependent hydrolases superfamily. Adenosine and AMP deaminases family. ADGF subfamily.</text>
</comment>
<dbReference type="Proteomes" id="UP000515152">
    <property type="component" value="Chromosome 3"/>
</dbReference>
<evidence type="ECO:0000256" key="10">
    <source>
        <dbReference type="SAM" id="SignalP"/>
    </source>
</evidence>
<evidence type="ECO:0000256" key="6">
    <source>
        <dbReference type="ARBA" id="ARBA00022723"/>
    </source>
</evidence>
<feature type="signal peptide" evidence="10">
    <location>
        <begin position="1"/>
        <end position="45"/>
    </location>
</feature>
<comment type="subcellular location">
    <subcellularLocation>
        <location evidence="2">Secreted</location>
    </subcellularLocation>
</comment>
<evidence type="ECO:0000259" key="11">
    <source>
        <dbReference type="Pfam" id="PF00962"/>
    </source>
</evidence>
<evidence type="ECO:0000313" key="13">
    <source>
        <dbReference type="Proteomes" id="UP000515152"/>
    </source>
</evidence>
<dbReference type="InterPro" id="IPR013659">
    <property type="entry name" value="A_deaminase_N"/>
</dbReference>
<dbReference type="GO" id="GO:0004000">
    <property type="term" value="F:adenosine deaminase activity"/>
    <property type="evidence" value="ECO:0007669"/>
    <property type="project" value="InterPro"/>
</dbReference>
<dbReference type="Pfam" id="PF08451">
    <property type="entry name" value="A_deaminase_N"/>
    <property type="match status" value="1"/>
</dbReference>
<dbReference type="GO" id="GO:0006154">
    <property type="term" value="P:adenosine catabolic process"/>
    <property type="evidence" value="ECO:0007669"/>
    <property type="project" value="InterPro"/>
</dbReference>
<dbReference type="InterPro" id="IPR006331">
    <property type="entry name" value="ADGF"/>
</dbReference>
<dbReference type="InterPro" id="IPR006330">
    <property type="entry name" value="Ado/ade_deaminase"/>
</dbReference>
<comment type="cofactor">
    <cofactor evidence="1">
        <name>Zn(2+)</name>
        <dbReference type="ChEBI" id="CHEBI:29105"/>
    </cofactor>
</comment>
<dbReference type="OrthoDB" id="7202371at2759"/>
<feature type="domain" description="Adenosine/AMP deaminase N-terminal" evidence="12">
    <location>
        <begin position="51"/>
        <end position="116"/>
    </location>
</feature>
<dbReference type="FunFam" id="3.20.20.140:FF:000017">
    <property type="entry name" value="Adenosine deaminase 2"/>
    <property type="match status" value="1"/>
</dbReference>
<dbReference type="GO" id="GO:0046103">
    <property type="term" value="P:inosine biosynthetic process"/>
    <property type="evidence" value="ECO:0007669"/>
    <property type="project" value="TreeGrafter"/>
</dbReference>
<comment type="catalytic activity">
    <reaction evidence="9">
        <text>adenosine + H2O + H(+) = inosine + NH4(+)</text>
        <dbReference type="Rhea" id="RHEA:24408"/>
        <dbReference type="ChEBI" id="CHEBI:15377"/>
        <dbReference type="ChEBI" id="CHEBI:15378"/>
        <dbReference type="ChEBI" id="CHEBI:16335"/>
        <dbReference type="ChEBI" id="CHEBI:17596"/>
        <dbReference type="ChEBI" id="CHEBI:28938"/>
        <dbReference type="EC" id="3.5.4.4"/>
    </reaction>
</comment>
<feature type="chain" id="PRO_5028319227" description="adenosine deaminase" evidence="10">
    <location>
        <begin position="46"/>
        <end position="524"/>
    </location>
</feature>
<name>A0A6P8EUS7_CLUHA</name>
<dbReference type="GO" id="GO:0005615">
    <property type="term" value="C:extracellular space"/>
    <property type="evidence" value="ECO:0007669"/>
    <property type="project" value="InterPro"/>
</dbReference>
<evidence type="ECO:0000256" key="4">
    <source>
        <dbReference type="ARBA" id="ARBA00012784"/>
    </source>
</evidence>
<dbReference type="InterPro" id="IPR001365">
    <property type="entry name" value="A_deaminase_dom"/>
</dbReference>
<organism evidence="13 14">
    <name type="scientific">Clupea harengus</name>
    <name type="common">Atlantic herring</name>
    <dbReference type="NCBI Taxonomy" id="7950"/>
    <lineage>
        <taxon>Eukaryota</taxon>
        <taxon>Metazoa</taxon>
        <taxon>Chordata</taxon>
        <taxon>Craniata</taxon>
        <taxon>Vertebrata</taxon>
        <taxon>Euteleostomi</taxon>
        <taxon>Actinopterygii</taxon>
        <taxon>Neopterygii</taxon>
        <taxon>Teleostei</taxon>
        <taxon>Clupei</taxon>
        <taxon>Clupeiformes</taxon>
        <taxon>Clupeoidei</taxon>
        <taxon>Clupeidae</taxon>
        <taxon>Clupea</taxon>
    </lineage>
</organism>
<feature type="domain" description="Adenosine deaminase" evidence="11">
    <location>
        <begin position="216"/>
        <end position="506"/>
    </location>
</feature>
<evidence type="ECO:0000256" key="8">
    <source>
        <dbReference type="ARBA" id="ARBA00022801"/>
    </source>
</evidence>
<evidence type="ECO:0000256" key="5">
    <source>
        <dbReference type="ARBA" id="ARBA00022525"/>
    </source>
</evidence>
<dbReference type="SUPFAM" id="SSF51556">
    <property type="entry name" value="Metallo-dependent hydrolases"/>
    <property type="match status" value="1"/>
</dbReference>
<dbReference type="Pfam" id="PF00962">
    <property type="entry name" value="A_deaminase"/>
    <property type="match status" value="1"/>
</dbReference>
<gene>
    <name evidence="14" type="primary">ada2a</name>
</gene>
<dbReference type="GO" id="GO:0046872">
    <property type="term" value="F:metal ion binding"/>
    <property type="evidence" value="ECO:0007669"/>
    <property type="project" value="UniProtKB-KW"/>
</dbReference>
<keyword evidence="13" id="KW-1185">Reference proteome</keyword>
<dbReference type="InterPro" id="IPR032466">
    <property type="entry name" value="Metal_Hydrolase"/>
</dbReference>
<dbReference type="CTD" id="373884"/>
<dbReference type="NCBIfam" id="TIGR01431">
    <property type="entry name" value="adm_rel"/>
    <property type="match status" value="1"/>
</dbReference>
<accession>A0A6P8EUS7</accession>
<keyword evidence="6" id="KW-0479">Metal-binding</keyword>
<dbReference type="CDD" id="cd01321">
    <property type="entry name" value="ADGF"/>
    <property type="match status" value="1"/>
</dbReference>
<evidence type="ECO:0000313" key="14">
    <source>
        <dbReference type="RefSeq" id="XP_031420013.1"/>
    </source>
</evidence>
<keyword evidence="5" id="KW-0964">Secreted</keyword>
<dbReference type="AlphaFoldDB" id="A0A6P8EUS7"/>
<keyword evidence="7 10" id="KW-0732">Signal</keyword>
<keyword evidence="8" id="KW-0378">Hydrolase</keyword>